<evidence type="ECO:0000256" key="2">
    <source>
        <dbReference type="ARBA" id="ARBA00022553"/>
    </source>
</evidence>
<dbReference type="FunFam" id="3.40.50.2300:FF:000014">
    <property type="entry name" value="PTS system fructose-like transporter subunit IIB"/>
    <property type="match status" value="1"/>
</dbReference>
<dbReference type="GO" id="GO:0022877">
    <property type="term" value="F:protein-N(PI)-phosphohistidine-fructose phosphotransferase system transporter activity"/>
    <property type="evidence" value="ECO:0007669"/>
    <property type="project" value="InterPro"/>
</dbReference>
<evidence type="ECO:0000256" key="5">
    <source>
        <dbReference type="ARBA" id="ARBA00022683"/>
    </source>
</evidence>
<dbReference type="PANTHER" id="PTHR30505">
    <property type="entry name" value="FRUCTOSE-LIKE PERMEASE"/>
    <property type="match status" value="1"/>
</dbReference>
<keyword evidence="2" id="KW-0597">Phosphoprotein</keyword>
<evidence type="ECO:0000256" key="4">
    <source>
        <dbReference type="ARBA" id="ARBA00022679"/>
    </source>
</evidence>
<dbReference type="RefSeq" id="WP_116225268.1">
    <property type="nucleotide sequence ID" value="NZ_AP018437.1"/>
</dbReference>
<dbReference type="OrthoDB" id="9782569at2"/>
<keyword evidence="1" id="KW-0813">Transport</keyword>
<dbReference type="Proteomes" id="UP000256388">
    <property type="component" value="Unassembled WGS sequence"/>
</dbReference>
<proteinExistence type="predicted"/>
<organism evidence="8 9">
    <name type="scientific">Pelolinea submarina</name>
    <dbReference type="NCBI Taxonomy" id="913107"/>
    <lineage>
        <taxon>Bacteria</taxon>
        <taxon>Bacillati</taxon>
        <taxon>Chloroflexota</taxon>
        <taxon>Anaerolineae</taxon>
        <taxon>Anaerolineales</taxon>
        <taxon>Anaerolineaceae</taxon>
        <taxon>Pelolinea</taxon>
    </lineage>
</organism>
<evidence type="ECO:0000256" key="6">
    <source>
        <dbReference type="ARBA" id="ARBA00022777"/>
    </source>
</evidence>
<keyword evidence="6" id="KW-0418">Kinase</keyword>
<keyword evidence="4" id="KW-0808">Transferase</keyword>
<dbReference type="InterPro" id="IPR050864">
    <property type="entry name" value="Bacterial_PTS_Sugar_Transport"/>
</dbReference>
<dbReference type="InterPro" id="IPR013011">
    <property type="entry name" value="PTS_EIIB_2"/>
</dbReference>
<evidence type="ECO:0000313" key="8">
    <source>
        <dbReference type="EMBL" id="REG08618.1"/>
    </source>
</evidence>
<evidence type="ECO:0000256" key="3">
    <source>
        <dbReference type="ARBA" id="ARBA00022597"/>
    </source>
</evidence>
<dbReference type="PANTHER" id="PTHR30505:SF0">
    <property type="entry name" value="FRUCTOSE-LIKE PTS SYSTEM EIIBC COMPONENT-RELATED"/>
    <property type="match status" value="1"/>
</dbReference>
<feature type="domain" description="PTS EIIB type-2" evidence="7">
    <location>
        <begin position="1"/>
        <end position="99"/>
    </location>
</feature>
<keyword evidence="5" id="KW-0598">Phosphotransferase system</keyword>
<accession>A0A347ZNY4</accession>
<evidence type="ECO:0000259" key="7">
    <source>
        <dbReference type="PROSITE" id="PS51099"/>
    </source>
</evidence>
<protein>
    <submittedName>
        <fullName evidence="8">PTS system IIB component (Fru family)</fullName>
    </submittedName>
</protein>
<dbReference type="GO" id="GO:0005886">
    <property type="term" value="C:plasma membrane"/>
    <property type="evidence" value="ECO:0007669"/>
    <property type="project" value="TreeGrafter"/>
</dbReference>
<dbReference type="Gene3D" id="3.40.50.2300">
    <property type="match status" value="1"/>
</dbReference>
<dbReference type="SUPFAM" id="SSF52794">
    <property type="entry name" value="PTS system IIB component-like"/>
    <property type="match status" value="1"/>
</dbReference>
<dbReference type="GO" id="GO:0016301">
    <property type="term" value="F:kinase activity"/>
    <property type="evidence" value="ECO:0007669"/>
    <property type="project" value="UniProtKB-KW"/>
</dbReference>
<keyword evidence="3" id="KW-0762">Sugar transport</keyword>
<gene>
    <name evidence="8" type="ORF">DFR64_1990</name>
</gene>
<evidence type="ECO:0000313" key="9">
    <source>
        <dbReference type="Proteomes" id="UP000256388"/>
    </source>
</evidence>
<dbReference type="EMBL" id="QUMS01000002">
    <property type="protein sequence ID" value="REG08618.1"/>
    <property type="molecule type" value="Genomic_DNA"/>
</dbReference>
<dbReference type="InterPro" id="IPR003501">
    <property type="entry name" value="PTS_EIIB_2/3"/>
</dbReference>
<dbReference type="AlphaFoldDB" id="A0A347ZNY4"/>
<evidence type="ECO:0000256" key="1">
    <source>
        <dbReference type="ARBA" id="ARBA00022448"/>
    </source>
</evidence>
<reference evidence="8 9" key="1">
    <citation type="submission" date="2018-08" db="EMBL/GenBank/DDBJ databases">
        <title>Genomic Encyclopedia of Type Strains, Phase IV (KMG-IV): sequencing the most valuable type-strain genomes for metagenomic binning, comparative biology and taxonomic classification.</title>
        <authorList>
            <person name="Goeker M."/>
        </authorList>
    </citation>
    <scope>NUCLEOTIDE SEQUENCE [LARGE SCALE GENOMIC DNA]</scope>
    <source>
        <strain evidence="8 9">DSM 23923</strain>
    </source>
</reference>
<dbReference type="PROSITE" id="PS51099">
    <property type="entry name" value="PTS_EIIB_TYPE_2"/>
    <property type="match status" value="1"/>
</dbReference>
<comment type="caution">
    <text evidence="8">The sequence shown here is derived from an EMBL/GenBank/DDBJ whole genome shotgun (WGS) entry which is preliminary data.</text>
</comment>
<dbReference type="Pfam" id="PF02302">
    <property type="entry name" value="PTS_IIB"/>
    <property type="match status" value="1"/>
</dbReference>
<dbReference type="GO" id="GO:0090563">
    <property type="term" value="F:protein-phosphocysteine-sugar phosphotransferase activity"/>
    <property type="evidence" value="ECO:0007669"/>
    <property type="project" value="TreeGrafter"/>
</dbReference>
<keyword evidence="9" id="KW-1185">Reference proteome</keyword>
<dbReference type="InterPro" id="IPR003353">
    <property type="entry name" value="PTS_IIB_fruc"/>
</dbReference>
<dbReference type="NCBIfam" id="TIGR00829">
    <property type="entry name" value="FRU"/>
    <property type="match status" value="1"/>
</dbReference>
<dbReference type="CDD" id="cd05569">
    <property type="entry name" value="PTS_IIB_fructose"/>
    <property type="match status" value="1"/>
</dbReference>
<dbReference type="InterPro" id="IPR036095">
    <property type="entry name" value="PTS_EIIB-like_sf"/>
</dbReference>
<name>A0A347ZNY4_9CHLR</name>
<sequence length="104" mass="11107">MNIVAVCACPSGVAHTYMACEGLECAAKKRKASIKVETQGAMGIENAITAAEVAAADFVILTNDVKIRDVERFSGKPVYYISSNDAIRKSEKIIENIVTELGIA</sequence>
<dbReference type="GO" id="GO:0009401">
    <property type="term" value="P:phosphoenolpyruvate-dependent sugar phosphotransferase system"/>
    <property type="evidence" value="ECO:0007669"/>
    <property type="project" value="UniProtKB-KW"/>
</dbReference>